<gene>
    <name evidence="1" type="ORF">LCGC14_2793270</name>
</gene>
<reference evidence="1" key="1">
    <citation type="journal article" date="2015" name="Nature">
        <title>Complex archaea that bridge the gap between prokaryotes and eukaryotes.</title>
        <authorList>
            <person name="Spang A."/>
            <person name="Saw J.H."/>
            <person name="Jorgensen S.L."/>
            <person name="Zaremba-Niedzwiedzka K."/>
            <person name="Martijn J."/>
            <person name="Lind A.E."/>
            <person name="van Eijk R."/>
            <person name="Schleper C."/>
            <person name="Guy L."/>
            <person name="Ettema T.J."/>
        </authorList>
    </citation>
    <scope>NUCLEOTIDE SEQUENCE</scope>
</reference>
<name>A0A0F8YPW2_9ZZZZ</name>
<evidence type="ECO:0000313" key="1">
    <source>
        <dbReference type="EMBL" id="KKK83448.1"/>
    </source>
</evidence>
<dbReference type="AlphaFoldDB" id="A0A0F8YPW2"/>
<sequence length="292" mass="31074">MNNAKSGGGSVLQRLVTLDNTGTPSVKNGNLFETGGTTTITNLNDGKLGQIIFIKSDHAVTIEHNATQIHLGGHMDYPMLDDDTLTLGMFDDGVWHEISRRGADTEKAWTFDSPAGSSGTFYFGGFYNFGATDNDFNPSITHGTANSSYAAHFFLVQAAGASGGTDTVIRVTGTSIDDQGNRATSATEDLTVDDAGSAGTYYETTKKWIGQVTISVQSGPDLLCNYGFTKYWDNNNGIFIVRGIEATWLGGANDASPNIKIRHHKATGWTFNSAAAPTPPTELAAMGTDYST</sequence>
<dbReference type="EMBL" id="LAZR01052216">
    <property type="protein sequence ID" value="KKK83448.1"/>
    <property type="molecule type" value="Genomic_DNA"/>
</dbReference>
<comment type="caution">
    <text evidence="1">The sequence shown here is derived from an EMBL/GenBank/DDBJ whole genome shotgun (WGS) entry which is preliminary data.</text>
</comment>
<feature type="non-terminal residue" evidence="1">
    <location>
        <position position="292"/>
    </location>
</feature>
<accession>A0A0F8YPW2</accession>
<organism evidence="1">
    <name type="scientific">marine sediment metagenome</name>
    <dbReference type="NCBI Taxonomy" id="412755"/>
    <lineage>
        <taxon>unclassified sequences</taxon>
        <taxon>metagenomes</taxon>
        <taxon>ecological metagenomes</taxon>
    </lineage>
</organism>
<proteinExistence type="predicted"/>
<protein>
    <submittedName>
        <fullName evidence="1">Uncharacterized protein</fullName>
    </submittedName>
</protein>